<dbReference type="Proteomes" id="UP001262754">
    <property type="component" value="Unassembled WGS sequence"/>
</dbReference>
<reference evidence="3 4" key="1">
    <citation type="submission" date="2023-07" db="EMBL/GenBank/DDBJ databases">
        <title>Sorghum-associated microbial communities from plants grown in Nebraska, USA.</title>
        <authorList>
            <person name="Schachtman D."/>
        </authorList>
    </citation>
    <scope>NUCLEOTIDE SEQUENCE [LARGE SCALE GENOMIC DNA]</scope>
    <source>
        <strain evidence="3 4">DS2154</strain>
    </source>
</reference>
<dbReference type="Gene3D" id="3.30.70.1060">
    <property type="entry name" value="Dimeric alpha+beta barrel"/>
    <property type="match status" value="1"/>
</dbReference>
<accession>A0ABU1MY49</accession>
<dbReference type="InterPro" id="IPR005545">
    <property type="entry name" value="YCII"/>
</dbReference>
<evidence type="ECO:0000256" key="1">
    <source>
        <dbReference type="ARBA" id="ARBA00007689"/>
    </source>
</evidence>
<evidence type="ECO:0000313" key="3">
    <source>
        <dbReference type="EMBL" id="MDR6531094.1"/>
    </source>
</evidence>
<dbReference type="Pfam" id="PF03795">
    <property type="entry name" value="YCII"/>
    <property type="match status" value="1"/>
</dbReference>
<sequence>MAGLRVQAGMPRFITIGYGDRSGYDRTAKTVRDAAHAADAQRMREGDVMGIAGKPVQVRNHDAAEVRVTQGPFLSADLPVAGFALVEAPNLEAAIEIAARSPCAVAQGVVEVWPLDPTPGDEG</sequence>
<evidence type="ECO:0000259" key="2">
    <source>
        <dbReference type="Pfam" id="PF03795"/>
    </source>
</evidence>
<comment type="caution">
    <text evidence="3">The sequence shown here is derived from an EMBL/GenBank/DDBJ whole genome shotgun (WGS) entry which is preliminary data.</text>
</comment>
<keyword evidence="4" id="KW-1185">Reference proteome</keyword>
<dbReference type="SUPFAM" id="SSF54909">
    <property type="entry name" value="Dimeric alpha+beta barrel"/>
    <property type="match status" value="1"/>
</dbReference>
<proteinExistence type="inferred from homology"/>
<organism evidence="3 4">
    <name type="scientific">Caulobacter rhizosphaerae</name>
    <dbReference type="NCBI Taxonomy" id="2010972"/>
    <lineage>
        <taxon>Bacteria</taxon>
        <taxon>Pseudomonadati</taxon>
        <taxon>Pseudomonadota</taxon>
        <taxon>Alphaproteobacteria</taxon>
        <taxon>Caulobacterales</taxon>
        <taxon>Caulobacteraceae</taxon>
        <taxon>Caulobacter</taxon>
    </lineage>
</organism>
<dbReference type="InterPro" id="IPR011008">
    <property type="entry name" value="Dimeric_a/b-barrel"/>
</dbReference>
<gene>
    <name evidence="3" type="ORF">J2800_001836</name>
</gene>
<name>A0ABU1MY49_9CAUL</name>
<comment type="similarity">
    <text evidence="1">Belongs to the YciI family.</text>
</comment>
<dbReference type="RefSeq" id="WP_310030910.1">
    <property type="nucleotide sequence ID" value="NZ_JAVDRL010000005.1"/>
</dbReference>
<dbReference type="EMBL" id="JAVDRL010000005">
    <property type="protein sequence ID" value="MDR6531094.1"/>
    <property type="molecule type" value="Genomic_DNA"/>
</dbReference>
<protein>
    <recommendedName>
        <fullName evidence="2">YCII-related domain-containing protein</fullName>
    </recommendedName>
</protein>
<evidence type="ECO:0000313" key="4">
    <source>
        <dbReference type="Proteomes" id="UP001262754"/>
    </source>
</evidence>
<feature type="domain" description="YCII-related" evidence="2">
    <location>
        <begin position="34"/>
        <end position="114"/>
    </location>
</feature>